<dbReference type="SUPFAM" id="SSF54719">
    <property type="entry name" value="Fe,Mn superoxide dismutase (SOD), C-terminal domain"/>
    <property type="match status" value="1"/>
</dbReference>
<comment type="catalytic activity">
    <reaction evidence="6">
        <text>2 superoxide + 2 H(+) = H2O2 + O2</text>
        <dbReference type="Rhea" id="RHEA:20696"/>
        <dbReference type="ChEBI" id="CHEBI:15378"/>
        <dbReference type="ChEBI" id="CHEBI:15379"/>
        <dbReference type="ChEBI" id="CHEBI:16240"/>
        <dbReference type="ChEBI" id="CHEBI:18421"/>
        <dbReference type="EC" id="1.15.1.1"/>
    </reaction>
</comment>
<dbReference type="SUPFAM" id="SSF46609">
    <property type="entry name" value="Fe,Mn superoxide dismutase (SOD), N-terminal domain"/>
    <property type="match status" value="1"/>
</dbReference>
<dbReference type="AlphaFoldDB" id="A0A7G9B5M2"/>
<dbReference type="Pfam" id="PF00081">
    <property type="entry name" value="Sod_Fe_N"/>
    <property type="match status" value="1"/>
</dbReference>
<dbReference type="InterPro" id="IPR036314">
    <property type="entry name" value="SOD_C_sf"/>
</dbReference>
<dbReference type="GO" id="GO:0005737">
    <property type="term" value="C:cytoplasm"/>
    <property type="evidence" value="ECO:0007669"/>
    <property type="project" value="TreeGrafter"/>
</dbReference>
<dbReference type="PIRSF" id="PIRSF000349">
    <property type="entry name" value="SODismutase"/>
    <property type="match status" value="1"/>
</dbReference>
<dbReference type="Gene3D" id="1.10.287.990">
    <property type="entry name" value="Fe,Mn superoxide dismutase (SOD) domain"/>
    <property type="match status" value="1"/>
</dbReference>
<feature type="domain" description="Manganese/iron superoxide dismutase N-terminal" evidence="7">
    <location>
        <begin position="7"/>
        <end position="92"/>
    </location>
</feature>
<evidence type="ECO:0000259" key="8">
    <source>
        <dbReference type="Pfam" id="PF02777"/>
    </source>
</evidence>
<feature type="binding site" evidence="5">
    <location>
        <position position="85"/>
    </location>
    <ligand>
        <name>Mn(2+)</name>
        <dbReference type="ChEBI" id="CHEBI:29035"/>
    </ligand>
</feature>
<accession>A0A7G9B5M2</accession>
<evidence type="ECO:0000313" key="10">
    <source>
        <dbReference type="Proteomes" id="UP000515960"/>
    </source>
</evidence>
<evidence type="ECO:0000259" key="7">
    <source>
        <dbReference type="Pfam" id="PF00081"/>
    </source>
</evidence>
<evidence type="ECO:0000256" key="4">
    <source>
        <dbReference type="ARBA" id="ARBA00023002"/>
    </source>
</evidence>
<comment type="function">
    <text evidence="6">Destroys radicals which are normally produced within the cells and which are toxic to biological systems.</text>
</comment>
<dbReference type="GO" id="GO:0046872">
    <property type="term" value="F:metal ion binding"/>
    <property type="evidence" value="ECO:0007669"/>
    <property type="project" value="UniProtKB-KW"/>
</dbReference>
<dbReference type="PANTHER" id="PTHR43595">
    <property type="entry name" value="37S RIBOSOMAL PROTEIN S26, MITOCHONDRIAL"/>
    <property type="match status" value="1"/>
</dbReference>
<protein>
    <recommendedName>
        <fullName evidence="2 6">Superoxide dismutase</fullName>
        <ecNumber evidence="2 6">1.15.1.1</ecNumber>
    </recommendedName>
</protein>
<organism evidence="9 10">
    <name type="scientific">Oscillibacter hominis</name>
    <dbReference type="NCBI Taxonomy" id="2763056"/>
    <lineage>
        <taxon>Bacteria</taxon>
        <taxon>Bacillati</taxon>
        <taxon>Bacillota</taxon>
        <taxon>Clostridia</taxon>
        <taxon>Eubacteriales</taxon>
        <taxon>Oscillospiraceae</taxon>
        <taxon>Oscillibacter</taxon>
    </lineage>
</organism>
<keyword evidence="4 6" id="KW-0560">Oxidoreductase</keyword>
<evidence type="ECO:0000256" key="5">
    <source>
        <dbReference type="PIRSR" id="PIRSR000349-1"/>
    </source>
</evidence>
<evidence type="ECO:0000256" key="3">
    <source>
        <dbReference type="ARBA" id="ARBA00022723"/>
    </source>
</evidence>
<evidence type="ECO:0000256" key="1">
    <source>
        <dbReference type="ARBA" id="ARBA00008714"/>
    </source>
</evidence>
<comment type="similarity">
    <text evidence="1 6">Belongs to the iron/manganese superoxide dismutase family.</text>
</comment>
<dbReference type="GO" id="GO:0004784">
    <property type="term" value="F:superoxide dismutase activity"/>
    <property type="evidence" value="ECO:0007669"/>
    <property type="project" value="UniProtKB-EC"/>
</dbReference>
<dbReference type="EMBL" id="CP060490">
    <property type="protein sequence ID" value="QNL44853.1"/>
    <property type="molecule type" value="Genomic_DNA"/>
</dbReference>
<reference evidence="9 10" key="1">
    <citation type="submission" date="2020-08" db="EMBL/GenBank/DDBJ databases">
        <authorList>
            <person name="Liu C."/>
            <person name="Sun Q."/>
        </authorList>
    </citation>
    <scope>NUCLEOTIDE SEQUENCE [LARGE SCALE GENOMIC DNA]</scope>
    <source>
        <strain evidence="9 10">NSJ-62</strain>
    </source>
</reference>
<dbReference type="Pfam" id="PF02777">
    <property type="entry name" value="Sod_Fe_C"/>
    <property type="match status" value="1"/>
</dbReference>
<dbReference type="InterPro" id="IPR019832">
    <property type="entry name" value="Mn/Fe_SOD_C"/>
</dbReference>
<dbReference type="RefSeq" id="WP_187333437.1">
    <property type="nucleotide sequence ID" value="NZ_CP060490.1"/>
</dbReference>
<dbReference type="Proteomes" id="UP000515960">
    <property type="component" value="Chromosome"/>
</dbReference>
<feature type="binding site" evidence="5">
    <location>
        <position position="31"/>
    </location>
    <ligand>
        <name>Mn(2+)</name>
        <dbReference type="ChEBI" id="CHEBI:29035"/>
    </ligand>
</feature>
<feature type="binding site" evidence="5">
    <location>
        <position position="168"/>
    </location>
    <ligand>
        <name>Mn(2+)</name>
        <dbReference type="ChEBI" id="CHEBI:29035"/>
    </ligand>
</feature>
<feature type="binding site" evidence="5">
    <location>
        <position position="172"/>
    </location>
    <ligand>
        <name>Mn(2+)</name>
        <dbReference type="ChEBI" id="CHEBI:29035"/>
    </ligand>
</feature>
<dbReference type="InterPro" id="IPR019831">
    <property type="entry name" value="Mn/Fe_SOD_N"/>
</dbReference>
<dbReference type="InterPro" id="IPR001189">
    <property type="entry name" value="Mn/Fe_SOD"/>
</dbReference>
<dbReference type="Gene3D" id="3.55.40.20">
    <property type="entry name" value="Iron/manganese superoxide dismutase, C-terminal domain"/>
    <property type="match status" value="1"/>
</dbReference>
<sequence>MDQYYPFEVTPLPYSYDSMLPCCDSNNLHFHHGQFYANEVYRLNRLVERHRLTHLSLVDLLTQDINLPTAHANRVRDAAGSVYNHQLYFDGLGDAGSASPTGRLTQQLADSYGTVPNFVRLLTEAAQSIPGAGWVWLVTESNGNLHIAITRDNETVDLNFISPIFVLDLWEHAYLPVHQFDIAQYVRSYLSRLNWEKAEQRYAHAQERGQPRQSFFH</sequence>
<name>A0A7G9B5M2_9FIRM</name>
<dbReference type="PANTHER" id="PTHR43595:SF2">
    <property type="entry name" value="SMALL RIBOSOMAL SUBUNIT PROTEIN MS42"/>
    <property type="match status" value="1"/>
</dbReference>
<dbReference type="EC" id="1.15.1.1" evidence="2 6"/>
<gene>
    <name evidence="9" type="ORF">H8790_02020</name>
</gene>
<evidence type="ECO:0000256" key="2">
    <source>
        <dbReference type="ARBA" id="ARBA00012682"/>
    </source>
</evidence>
<feature type="domain" description="Manganese/iron superoxide dismutase C-terminal" evidence="8">
    <location>
        <begin position="100"/>
        <end position="201"/>
    </location>
</feature>
<dbReference type="KEGG" id="ohi:H8790_02020"/>
<dbReference type="PRINTS" id="PR01703">
    <property type="entry name" value="MNSODISMTASE"/>
</dbReference>
<evidence type="ECO:0000313" key="9">
    <source>
        <dbReference type="EMBL" id="QNL44853.1"/>
    </source>
</evidence>
<dbReference type="InterPro" id="IPR036324">
    <property type="entry name" value="Mn/Fe_SOD_N_sf"/>
</dbReference>
<keyword evidence="10" id="KW-1185">Reference proteome</keyword>
<proteinExistence type="inferred from homology"/>
<evidence type="ECO:0000256" key="6">
    <source>
        <dbReference type="RuleBase" id="RU000414"/>
    </source>
</evidence>
<keyword evidence="3 5" id="KW-0479">Metal-binding</keyword>